<organism evidence="3 4">
    <name type="scientific">Bacillus cereus</name>
    <dbReference type="NCBI Taxonomy" id="1396"/>
    <lineage>
        <taxon>Bacteria</taxon>
        <taxon>Bacillati</taxon>
        <taxon>Bacillota</taxon>
        <taxon>Bacilli</taxon>
        <taxon>Bacillales</taxon>
        <taxon>Bacillaceae</taxon>
        <taxon>Bacillus</taxon>
        <taxon>Bacillus cereus group</taxon>
    </lineage>
</organism>
<evidence type="ECO:0000313" key="3">
    <source>
        <dbReference type="EMBL" id="PFV05944.1"/>
    </source>
</evidence>
<dbReference type="GO" id="GO:0016779">
    <property type="term" value="F:nucleotidyltransferase activity"/>
    <property type="evidence" value="ECO:0007669"/>
    <property type="project" value="TreeGrafter"/>
</dbReference>
<dbReference type="RefSeq" id="WP_065845278.1">
    <property type="nucleotide sequence ID" value="NZ_MCAX01000001.1"/>
</dbReference>
<protein>
    <submittedName>
        <fullName evidence="3">Thiamine biosynthesis protein MoeB</fullName>
    </submittedName>
</protein>
<evidence type="ECO:0000313" key="4">
    <source>
        <dbReference type="Proteomes" id="UP000226257"/>
    </source>
</evidence>
<dbReference type="Pfam" id="PF00899">
    <property type="entry name" value="ThiF"/>
    <property type="match status" value="1"/>
</dbReference>
<comment type="caution">
    <text evidence="3">The sequence shown here is derived from an EMBL/GenBank/DDBJ whole genome shotgun (WGS) entry which is preliminary data.</text>
</comment>
<dbReference type="AlphaFoldDB" id="A0A9X7BAQ3"/>
<dbReference type="PANTHER" id="PTHR10953">
    <property type="entry name" value="UBIQUITIN-ACTIVATING ENZYME E1"/>
    <property type="match status" value="1"/>
</dbReference>
<dbReference type="PANTHER" id="PTHR10953:SF102">
    <property type="entry name" value="ADENYLYLTRANSFERASE AND SULFURTRANSFERASE MOCS3"/>
    <property type="match status" value="1"/>
</dbReference>
<dbReference type="GO" id="GO:0005829">
    <property type="term" value="C:cytosol"/>
    <property type="evidence" value="ECO:0007669"/>
    <property type="project" value="TreeGrafter"/>
</dbReference>
<dbReference type="NCBIfam" id="NF009123">
    <property type="entry name" value="PRK12475.1"/>
    <property type="match status" value="1"/>
</dbReference>
<evidence type="ECO:0000259" key="2">
    <source>
        <dbReference type="Pfam" id="PF00899"/>
    </source>
</evidence>
<proteinExistence type="inferred from homology"/>
<dbReference type="FunFam" id="3.40.50.720:FF:000080">
    <property type="entry name" value="Thiazole biosynthesis adenylyltransferase ThiF"/>
    <property type="match status" value="1"/>
</dbReference>
<dbReference type="SUPFAM" id="SSF69572">
    <property type="entry name" value="Activating enzymes of the ubiquitin-like proteins"/>
    <property type="match status" value="1"/>
</dbReference>
<dbReference type="GO" id="GO:0008146">
    <property type="term" value="F:sulfotransferase activity"/>
    <property type="evidence" value="ECO:0007669"/>
    <property type="project" value="TreeGrafter"/>
</dbReference>
<comment type="similarity">
    <text evidence="1">Belongs to the HesA/MoeB/ThiF family.</text>
</comment>
<gene>
    <name evidence="3" type="ORF">COK98_15290</name>
</gene>
<dbReference type="Proteomes" id="UP000226257">
    <property type="component" value="Unassembled WGS sequence"/>
</dbReference>
<accession>A0A9X7BAQ3</accession>
<dbReference type="Gene3D" id="3.40.50.720">
    <property type="entry name" value="NAD(P)-binding Rossmann-like Domain"/>
    <property type="match status" value="1"/>
</dbReference>
<dbReference type="InterPro" id="IPR000594">
    <property type="entry name" value="ThiF_NAD_FAD-bd"/>
</dbReference>
<dbReference type="CDD" id="cd00757">
    <property type="entry name" value="ThiF_MoeB_HesA_family"/>
    <property type="match status" value="1"/>
</dbReference>
<sequence>MADRYSRQQLFKPIGSKGQEKIRNKHVLIVGAGALGSASAESFVRAGVGKLTIIDRDYVEWSNLQRQQLYSEQNAREKMPKAIAAKNRLEQINSEVQIHAFVMDATSENMEGLLKNVDVIIDATDNFDIRFVINDLSQKHNIPWVYGSCVGSYGMSYTIIPQETPCLHCMLKNIPVTGVTCDTAGIISPTVQIVAAYQVAEALKILVEDFSAIRKTFFMFDIWSNQNHFIKLGKIKTDACLSCGSNRTYPYLSYENQTKAAVLCGRNTVQIRTVDNRKYNFDDIEKVLQKVLQKLGKVDRNPYLLSCQFDDYRVVVFRDGRVFIHGTNDISKAKQLYYRVFG</sequence>
<evidence type="ECO:0000256" key="1">
    <source>
        <dbReference type="ARBA" id="ARBA00009919"/>
    </source>
</evidence>
<name>A0A9X7BAQ3_BACCE</name>
<dbReference type="GO" id="GO:0008641">
    <property type="term" value="F:ubiquitin-like modifier activating enzyme activity"/>
    <property type="evidence" value="ECO:0007669"/>
    <property type="project" value="InterPro"/>
</dbReference>
<dbReference type="InterPro" id="IPR035985">
    <property type="entry name" value="Ubiquitin-activating_enz"/>
</dbReference>
<feature type="domain" description="THIF-type NAD/FAD binding fold" evidence="2">
    <location>
        <begin position="5"/>
        <end position="238"/>
    </location>
</feature>
<reference evidence="3 4" key="1">
    <citation type="submission" date="2017-09" db="EMBL/GenBank/DDBJ databases">
        <title>Large-scale bioinformatics analysis of Bacillus genomes uncovers conserved roles of natural products in bacterial physiology.</title>
        <authorList>
            <consortium name="Agbiome Team Llc"/>
            <person name="Bleich R.M."/>
            <person name="Grubbs K.J."/>
            <person name="Santa Maria K.C."/>
            <person name="Allen S.E."/>
            <person name="Farag S."/>
            <person name="Shank E.A."/>
            <person name="Bowers A."/>
        </authorList>
    </citation>
    <scope>NUCLEOTIDE SEQUENCE [LARGE SCALE GENOMIC DNA]</scope>
    <source>
        <strain evidence="3 4">AFS060282</strain>
    </source>
</reference>
<dbReference type="EMBL" id="NVDQ01000026">
    <property type="protein sequence ID" value="PFV05944.1"/>
    <property type="molecule type" value="Genomic_DNA"/>
</dbReference>
<dbReference type="GO" id="GO:0004792">
    <property type="term" value="F:thiosulfate-cyanide sulfurtransferase activity"/>
    <property type="evidence" value="ECO:0007669"/>
    <property type="project" value="TreeGrafter"/>
</dbReference>
<dbReference type="InterPro" id="IPR045886">
    <property type="entry name" value="ThiF/MoeB/HesA"/>
</dbReference>